<evidence type="ECO:0000313" key="15">
    <source>
        <dbReference type="Proteomes" id="UP000321425"/>
    </source>
</evidence>
<dbReference type="Gene3D" id="3.40.50.10330">
    <property type="entry name" value="Probable inorganic polyphosphate/atp-NAD kinase, domain 1"/>
    <property type="match status" value="1"/>
</dbReference>
<dbReference type="PANTHER" id="PTHR12358:SF106">
    <property type="entry name" value="LIPID KINASE YEGS"/>
    <property type="match status" value="1"/>
</dbReference>
<evidence type="ECO:0000256" key="1">
    <source>
        <dbReference type="ARBA" id="ARBA00001946"/>
    </source>
</evidence>
<evidence type="ECO:0000256" key="7">
    <source>
        <dbReference type="ARBA" id="ARBA00022842"/>
    </source>
</evidence>
<comment type="similarity">
    <text evidence="2">Belongs to the diacylglycerol/lipid kinase family.</text>
</comment>
<dbReference type="GO" id="GO:0005524">
    <property type="term" value="F:ATP binding"/>
    <property type="evidence" value="ECO:0007669"/>
    <property type="project" value="UniProtKB-KW"/>
</dbReference>
<reference evidence="12 15" key="2">
    <citation type="submission" date="2019-07" db="EMBL/GenBank/DDBJ databases">
        <title>Whole genome shotgun sequence of Alkalibacterium putridalgicola NBRC 103243.</title>
        <authorList>
            <person name="Hosoyama A."/>
            <person name="Uohara A."/>
            <person name="Ohji S."/>
            <person name="Ichikawa N."/>
        </authorList>
    </citation>
    <scope>NUCLEOTIDE SEQUENCE [LARGE SCALE GENOMIC DNA]</scope>
    <source>
        <strain evidence="12 15">NBRC 103243</strain>
    </source>
</reference>
<keyword evidence="13" id="KW-0808">Transferase</keyword>
<keyword evidence="7" id="KW-0460">Magnesium</keyword>
<keyword evidence="4" id="KW-0479">Metal-binding</keyword>
<dbReference type="Proteomes" id="UP000198548">
    <property type="component" value="Unassembled WGS sequence"/>
</dbReference>
<keyword evidence="5" id="KW-0547">Nucleotide-binding</keyword>
<name>A0A1H7W772_9LACT</name>
<dbReference type="STRING" id="426703.SAMN04488100_1315"/>
<keyword evidence="6" id="KW-0067">ATP-binding</keyword>
<keyword evidence="8" id="KW-0443">Lipid metabolism</keyword>
<dbReference type="RefSeq" id="WP_091489270.1">
    <property type="nucleotide sequence ID" value="NZ_BJUX01000028.1"/>
</dbReference>
<evidence type="ECO:0000256" key="6">
    <source>
        <dbReference type="ARBA" id="ARBA00022840"/>
    </source>
</evidence>
<dbReference type="GO" id="GO:0008654">
    <property type="term" value="P:phospholipid biosynthetic process"/>
    <property type="evidence" value="ECO:0007669"/>
    <property type="project" value="UniProtKB-KW"/>
</dbReference>
<evidence type="ECO:0000256" key="3">
    <source>
        <dbReference type="ARBA" id="ARBA00022516"/>
    </source>
</evidence>
<keyword evidence="13" id="KW-0418">Kinase</keyword>
<keyword evidence="15" id="KW-1185">Reference proteome</keyword>
<dbReference type="SUPFAM" id="SSF111331">
    <property type="entry name" value="NAD kinase/diacylglycerol kinase-like"/>
    <property type="match status" value="1"/>
</dbReference>
<comment type="cofactor">
    <cofactor evidence="1">
        <name>Mg(2+)</name>
        <dbReference type="ChEBI" id="CHEBI:18420"/>
    </cofactor>
</comment>
<dbReference type="GO" id="GO:0046872">
    <property type="term" value="F:metal ion binding"/>
    <property type="evidence" value="ECO:0007669"/>
    <property type="project" value="UniProtKB-KW"/>
</dbReference>
<dbReference type="GO" id="GO:0004143">
    <property type="term" value="F:ATP-dependent diacylglycerol kinase activity"/>
    <property type="evidence" value="ECO:0007669"/>
    <property type="project" value="TreeGrafter"/>
</dbReference>
<dbReference type="Pfam" id="PF00781">
    <property type="entry name" value="DAGK_cat"/>
    <property type="match status" value="1"/>
</dbReference>
<dbReference type="InterPro" id="IPR001206">
    <property type="entry name" value="Diacylglycerol_kinase_cat_dom"/>
</dbReference>
<evidence type="ECO:0000313" key="13">
    <source>
        <dbReference type="EMBL" id="SEM16807.1"/>
    </source>
</evidence>
<evidence type="ECO:0000256" key="5">
    <source>
        <dbReference type="ARBA" id="ARBA00022741"/>
    </source>
</evidence>
<evidence type="ECO:0000256" key="10">
    <source>
        <dbReference type="ARBA" id="ARBA00023264"/>
    </source>
</evidence>
<dbReference type="PROSITE" id="PS50146">
    <property type="entry name" value="DAGK"/>
    <property type="match status" value="1"/>
</dbReference>
<dbReference type="SMART" id="SM00046">
    <property type="entry name" value="DAGKc"/>
    <property type="match status" value="1"/>
</dbReference>
<organism evidence="13 14">
    <name type="scientific">Alkalibacterium putridalgicola</name>
    <dbReference type="NCBI Taxonomy" id="426703"/>
    <lineage>
        <taxon>Bacteria</taxon>
        <taxon>Bacillati</taxon>
        <taxon>Bacillota</taxon>
        <taxon>Bacilli</taxon>
        <taxon>Lactobacillales</taxon>
        <taxon>Carnobacteriaceae</taxon>
        <taxon>Alkalibacterium</taxon>
    </lineage>
</organism>
<evidence type="ECO:0000256" key="4">
    <source>
        <dbReference type="ARBA" id="ARBA00022723"/>
    </source>
</evidence>
<dbReference type="PANTHER" id="PTHR12358">
    <property type="entry name" value="SPHINGOSINE KINASE"/>
    <property type="match status" value="1"/>
</dbReference>
<keyword evidence="9" id="KW-0594">Phospholipid biosynthesis</keyword>
<dbReference type="InterPro" id="IPR017438">
    <property type="entry name" value="ATP-NAD_kinase_N"/>
</dbReference>
<protein>
    <submittedName>
        <fullName evidence="12">Diacylglycerol kinase</fullName>
    </submittedName>
    <submittedName>
        <fullName evidence="13">Lipid kinase, YegS/Rv2252/BmrU family</fullName>
    </submittedName>
</protein>
<evidence type="ECO:0000256" key="9">
    <source>
        <dbReference type="ARBA" id="ARBA00023209"/>
    </source>
</evidence>
<dbReference type="InterPro" id="IPR016064">
    <property type="entry name" value="NAD/diacylglycerol_kinase_sf"/>
</dbReference>
<evidence type="ECO:0000256" key="8">
    <source>
        <dbReference type="ARBA" id="ARBA00023098"/>
    </source>
</evidence>
<dbReference type="InterPro" id="IPR050187">
    <property type="entry name" value="Lipid_Phosphate_FormReg"/>
</dbReference>
<dbReference type="EMBL" id="BJUX01000028">
    <property type="protein sequence ID" value="GEK89961.1"/>
    <property type="molecule type" value="Genomic_DNA"/>
</dbReference>
<keyword evidence="10" id="KW-1208">Phospholipid metabolism</keyword>
<proteinExistence type="inferred from homology"/>
<sequence>MKDVMIIANPSSGKRKAEEYADDMEKIFLKHERKVDIKWTEKIEDVSRFSIQASEEAYQLLVIIGGDGTVSEAANGLSSQKYRPAMGIIPAGTVNNIAKGLNVPADPAETIAQMPRFKEKKADVGRVNDRIFLSSVSAGPVPETVWEVSEEQKGKFGQAAYFMEGIKSLRDEETYAMELTIDEKKVDIDLNLLLVGVNSSIAGIPNFFDEAEVDDGKLYLFGLKRSTIGQKLTVLQALLFSNKEFNDMQDVAFTVSFKRAVFTVKNKETFTTVDGDQGPAFPIIVEILPQHFTFLVPVDD</sequence>
<dbReference type="NCBIfam" id="TIGR00147">
    <property type="entry name" value="YegS/Rv2252/BmrU family lipid kinase"/>
    <property type="match status" value="1"/>
</dbReference>
<gene>
    <name evidence="12" type="ORF">APU01nite_20000</name>
    <name evidence="13" type="ORF">SAMN04488100_1315</name>
</gene>
<evidence type="ECO:0000256" key="2">
    <source>
        <dbReference type="ARBA" id="ARBA00005983"/>
    </source>
</evidence>
<reference evidence="13 14" key="1">
    <citation type="submission" date="2016-10" db="EMBL/GenBank/DDBJ databases">
        <authorList>
            <person name="de Groot N.N."/>
        </authorList>
    </citation>
    <scope>NUCLEOTIDE SEQUENCE [LARGE SCALE GENOMIC DNA]</scope>
    <source>
        <strain evidence="13 14">DSM 19182</strain>
    </source>
</reference>
<dbReference type="GO" id="GO:0005886">
    <property type="term" value="C:plasma membrane"/>
    <property type="evidence" value="ECO:0007669"/>
    <property type="project" value="TreeGrafter"/>
</dbReference>
<feature type="domain" description="DAGKc" evidence="11">
    <location>
        <begin position="1"/>
        <end position="131"/>
    </location>
</feature>
<dbReference type="EMBL" id="FOBL01000031">
    <property type="protein sequence ID" value="SEM16807.1"/>
    <property type="molecule type" value="Genomic_DNA"/>
</dbReference>
<dbReference type="Gene3D" id="2.60.200.40">
    <property type="match status" value="1"/>
</dbReference>
<dbReference type="InterPro" id="IPR005218">
    <property type="entry name" value="Diacylglycerol/lipid_kinase"/>
</dbReference>
<keyword evidence="3" id="KW-0444">Lipid biosynthesis</keyword>
<accession>A0A1H7W772</accession>
<dbReference type="AlphaFoldDB" id="A0A1H7W772"/>
<evidence type="ECO:0000259" key="11">
    <source>
        <dbReference type="PROSITE" id="PS50146"/>
    </source>
</evidence>
<evidence type="ECO:0000313" key="14">
    <source>
        <dbReference type="Proteomes" id="UP000198548"/>
    </source>
</evidence>
<dbReference type="Proteomes" id="UP000321425">
    <property type="component" value="Unassembled WGS sequence"/>
</dbReference>
<evidence type="ECO:0000313" key="12">
    <source>
        <dbReference type="EMBL" id="GEK89961.1"/>
    </source>
</evidence>
<dbReference type="OrthoDB" id="142078at2"/>